<dbReference type="Pfam" id="PF07158">
    <property type="entry name" value="MatC_N"/>
    <property type="match status" value="1"/>
</dbReference>
<feature type="transmembrane region" description="Helical" evidence="1">
    <location>
        <begin position="46"/>
        <end position="68"/>
    </location>
</feature>
<evidence type="ECO:0000313" key="3">
    <source>
        <dbReference type="EMBL" id="VBB09340.1"/>
    </source>
</evidence>
<feature type="transmembrane region" description="Helical" evidence="1">
    <location>
        <begin position="319"/>
        <end position="343"/>
    </location>
</feature>
<keyword evidence="4" id="KW-1185">Reference proteome</keyword>
<protein>
    <submittedName>
        <fullName evidence="3">Dicarboxylate carrier protein matc n-terminus</fullName>
    </submittedName>
</protein>
<feature type="transmembrane region" description="Helical" evidence="1">
    <location>
        <begin position="229"/>
        <end position="251"/>
    </location>
</feature>
<keyword evidence="1" id="KW-0812">Transmembrane</keyword>
<feature type="transmembrane region" description="Helical" evidence="1">
    <location>
        <begin position="415"/>
        <end position="437"/>
    </location>
</feature>
<proteinExistence type="predicted"/>
<dbReference type="EMBL" id="UPPP01000116">
    <property type="protein sequence ID" value="VBB09340.1"/>
    <property type="molecule type" value="Genomic_DNA"/>
</dbReference>
<feature type="transmembrane region" description="Helical" evidence="1">
    <location>
        <begin position="21"/>
        <end position="40"/>
    </location>
</feature>
<reference evidence="3 4" key="1">
    <citation type="submission" date="2018-06" db="EMBL/GenBank/DDBJ databases">
        <authorList>
            <person name="Strepis N."/>
        </authorList>
    </citation>
    <scope>NUCLEOTIDE SEQUENCE [LARGE SCALE GENOMIC DNA]</scope>
    <source>
        <strain evidence="3">LUCI</strain>
    </source>
</reference>
<dbReference type="RefSeq" id="WP_207858344.1">
    <property type="nucleotide sequence ID" value="NZ_UPPP01000116.1"/>
</dbReference>
<evidence type="ECO:0000259" key="2">
    <source>
        <dbReference type="Pfam" id="PF07158"/>
    </source>
</evidence>
<feature type="transmembrane region" description="Helical" evidence="1">
    <location>
        <begin position="172"/>
        <end position="198"/>
    </location>
</feature>
<name>A0A498REV3_9FIRM</name>
<evidence type="ECO:0000256" key="1">
    <source>
        <dbReference type="SAM" id="Phobius"/>
    </source>
</evidence>
<organism evidence="3 4">
    <name type="scientific">Lucifera butyrica</name>
    <dbReference type="NCBI Taxonomy" id="1351585"/>
    <lineage>
        <taxon>Bacteria</taxon>
        <taxon>Bacillati</taxon>
        <taxon>Bacillota</taxon>
        <taxon>Negativicutes</taxon>
        <taxon>Veillonellales</taxon>
        <taxon>Veillonellaceae</taxon>
        <taxon>Lucifera</taxon>
    </lineage>
</organism>
<feature type="transmembrane region" description="Helical" evidence="1">
    <location>
        <begin position="350"/>
        <end position="369"/>
    </location>
</feature>
<feature type="domain" description="Dicarboxylate carrier MatC N-terminal" evidence="2">
    <location>
        <begin position="2"/>
        <end position="148"/>
    </location>
</feature>
<keyword evidence="1" id="KW-1133">Transmembrane helix</keyword>
<sequence>MNSMIIIIAVILSIVIGRMKKINIGLPAMAFAYLIGSFLLNMKPGAIIALWPMGIFFVILAISLFFNFANENGTLETLASNLLYRFRAYPAMLPVVIFFVAALIAALGAGYYAVMVILTPIALIICNKINVNPLIGGLAVDLGGQVGSNFMISLNGVIFRNLITGEGYSSEIAFTTTLTIFIIYLIMAFVIITGMMFFSRKQTLSGAGQSINLSEELKKAVPFNQKQKINLSLIFIFVAILLIPSFLHFMFPGAKMLTFINSKIDVGLIAIIFAIIALFLGLGDDKSVISRVPWNTLIMISGMGMLTAVAVKAGTIQLLAHWVSTSIPIGLIPVTLSIVAAFVNIIGGSFVGVVAPALFPVVASVAHLTGLNPTLLYTCLTVGGLATGISPFSAGGAIIMGFTKESERDVMFRRELFIGLPVSIACAVVASLIYFAIVG</sequence>
<dbReference type="InterPro" id="IPR009827">
    <property type="entry name" value="MatC_N"/>
</dbReference>
<feature type="transmembrane region" description="Helical" evidence="1">
    <location>
        <begin position="294"/>
        <end position="313"/>
    </location>
</feature>
<keyword evidence="1" id="KW-0472">Membrane</keyword>
<gene>
    <name evidence="3" type="ORF">LUCI_4630</name>
</gene>
<dbReference type="Proteomes" id="UP000277811">
    <property type="component" value="Unassembled WGS sequence"/>
</dbReference>
<feature type="transmembrane region" description="Helical" evidence="1">
    <location>
        <begin position="89"/>
        <end position="114"/>
    </location>
</feature>
<evidence type="ECO:0000313" key="4">
    <source>
        <dbReference type="Proteomes" id="UP000277811"/>
    </source>
</evidence>
<dbReference type="AlphaFoldDB" id="A0A498REV3"/>
<feature type="transmembrane region" description="Helical" evidence="1">
    <location>
        <begin position="375"/>
        <end position="403"/>
    </location>
</feature>
<accession>A0A498REV3</accession>
<feature type="transmembrane region" description="Helical" evidence="1">
    <location>
        <begin position="263"/>
        <end position="282"/>
    </location>
</feature>